<evidence type="ECO:0000313" key="2">
    <source>
        <dbReference type="Proteomes" id="UP000887565"/>
    </source>
</evidence>
<evidence type="ECO:0000259" key="1">
    <source>
        <dbReference type="PROSITE" id="PS50234"/>
    </source>
</evidence>
<dbReference type="InterPro" id="IPR013783">
    <property type="entry name" value="Ig-like_fold"/>
</dbReference>
<dbReference type="InterPro" id="IPR002035">
    <property type="entry name" value="VWF_A"/>
</dbReference>
<feature type="domain" description="VWFA" evidence="1">
    <location>
        <begin position="1"/>
        <end position="162"/>
    </location>
</feature>
<evidence type="ECO:0000313" key="3">
    <source>
        <dbReference type="WBParaSite" id="nRc.2.0.1.t18599-RA"/>
    </source>
</evidence>
<dbReference type="PROSITE" id="PS50234">
    <property type="entry name" value="VWFA"/>
    <property type="match status" value="1"/>
</dbReference>
<dbReference type="Pfam" id="PF00092">
    <property type="entry name" value="VWA"/>
    <property type="match status" value="1"/>
</dbReference>
<dbReference type="InterPro" id="IPR052229">
    <property type="entry name" value="Collagen-VI/PIF"/>
</dbReference>
<organism evidence="2 3">
    <name type="scientific">Romanomermis culicivorax</name>
    <name type="common">Nematode worm</name>
    <dbReference type="NCBI Taxonomy" id="13658"/>
    <lineage>
        <taxon>Eukaryota</taxon>
        <taxon>Metazoa</taxon>
        <taxon>Ecdysozoa</taxon>
        <taxon>Nematoda</taxon>
        <taxon>Enoplea</taxon>
        <taxon>Dorylaimia</taxon>
        <taxon>Mermithida</taxon>
        <taxon>Mermithoidea</taxon>
        <taxon>Mermithidae</taxon>
        <taxon>Romanomermis</taxon>
    </lineage>
</organism>
<sequence length="389" mass="42859">MIDFVKSVVRRLPIGPSETSVGIFQYTVIPENLRDLHLYLPRQEVALNSIQNGDQLMTKIGKIRYINGTTLSGAAISAAFNHFGEQGRKNVPKAMVVITDGKSHDEDVVRSASNLAHAAGITIIPVGVAEANADELKIMAGNTGRVFTLANFNEMVNYVDQLTVTIQAAINPDCNAGTTLKLTTNPKKPFRNGQQLDLICEVKNAIGNLKYSFFKDNQIISTKLNPVKVGQSVKITYSITISAKTVGVYQCQGTTESGLLIVSNKQDILKVKERDLDTSESRRVPEISVGPRIGVSARDLCTRCPGDACSLYDGQQCAEEYLQCYYRENPKGLDKCAPGQLFLVDDAKRKKLARIECRQYAGSSVEKNTTLEHRIYSTSIVESQNRYIE</sequence>
<dbReference type="InterPro" id="IPR036465">
    <property type="entry name" value="vWFA_dom_sf"/>
</dbReference>
<protein>
    <submittedName>
        <fullName evidence="3">VWFA domain-containing protein</fullName>
    </submittedName>
</protein>
<dbReference type="Gene3D" id="3.40.50.410">
    <property type="entry name" value="von Willebrand factor, type A domain"/>
    <property type="match status" value="1"/>
</dbReference>
<dbReference type="AlphaFoldDB" id="A0A915IWY3"/>
<dbReference type="SUPFAM" id="SSF53300">
    <property type="entry name" value="vWA-like"/>
    <property type="match status" value="1"/>
</dbReference>
<reference evidence="3" key="1">
    <citation type="submission" date="2022-11" db="UniProtKB">
        <authorList>
            <consortium name="WormBaseParasite"/>
        </authorList>
    </citation>
    <scope>IDENTIFICATION</scope>
</reference>
<dbReference type="PANTHER" id="PTHR22588">
    <property type="entry name" value="VWFA DOMAIN-CONTAINING PROTEIN"/>
    <property type="match status" value="1"/>
</dbReference>
<accession>A0A915IWY3</accession>
<dbReference type="PANTHER" id="PTHR22588:SF3">
    <property type="entry name" value="VWFA DOMAIN-CONTAINING PROTEIN"/>
    <property type="match status" value="1"/>
</dbReference>
<dbReference type="Gene3D" id="2.60.40.10">
    <property type="entry name" value="Immunoglobulins"/>
    <property type="match status" value="1"/>
</dbReference>
<keyword evidence="2" id="KW-1185">Reference proteome</keyword>
<dbReference type="Proteomes" id="UP000887565">
    <property type="component" value="Unplaced"/>
</dbReference>
<name>A0A915IWY3_ROMCU</name>
<dbReference type="SMART" id="SM00327">
    <property type="entry name" value="VWA"/>
    <property type="match status" value="1"/>
</dbReference>
<proteinExistence type="predicted"/>
<dbReference type="WBParaSite" id="nRc.2.0.1.t18599-RA">
    <property type="protein sequence ID" value="nRc.2.0.1.t18599-RA"/>
    <property type="gene ID" value="nRc.2.0.1.g18599"/>
</dbReference>